<evidence type="ECO:0000313" key="3">
    <source>
        <dbReference type="EMBL" id="GCF93186.1"/>
    </source>
</evidence>
<reference evidence="4" key="1">
    <citation type="submission" date="2019-02" db="EMBL/GenBank/DDBJ databases">
        <title>Draft genome sequence of Enterococcus sp. Gos25-1.</title>
        <authorList>
            <person name="Tanaka N."/>
            <person name="Shiwa Y."/>
            <person name="Fujita N."/>
        </authorList>
    </citation>
    <scope>NUCLEOTIDE SEQUENCE [LARGE SCALE GENOMIC DNA]</scope>
    <source>
        <strain evidence="4">Gos25-1</strain>
    </source>
</reference>
<feature type="transmembrane region" description="Helical" evidence="1">
    <location>
        <begin position="169"/>
        <end position="189"/>
    </location>
</feature>
<dbReference type="SUPFAM" id="SSF55874">
    <property type="entry name" value="ATPase domain of HSP90 chaperone/DNA topoisomerase II/histidine kinase"/>
    <property type="match status" value="1"/>
</dbReference>
<feature type="transmembrane region" description="Helical" evidence="1">
    <location>
        <begin position="201"/>
        <end position="223"/>
    </location>
</feature>
<keyword evidence="4" id="KW-1185">Reference proteome</keyword>
<keyword evidence="1" id="KW-1133">Transmembrane helix</keyword>
<dbReference type="PANTHER" id="PTHR40448">
    <property type="entry name" value="TWO-COMPONENT SENSOR HISTIDINE KINASE"/>
    <property type="match status" value="1"/>
</dbReference>
<feature type="domain" description="Sensor histidine kinase NatK-like C-terminal" evidence="2">
    <location>
        <begin position="347"/>
        <end position="446"/>
    </location>
</feature>
<keyword evidence="1" id="KW-0472">Membrane</keyword>
<dbReference type="GO" id="GO:0016301">
    <property type="term" value="F:kinase activity"/>
    <property type="evidence" value="ECO:0007669"/>
    <property type="project" value="UniProtKB-KW"/>
</dbReference>
<protein>
    <submittedName>
        <fullName evidence="3">Histidine kinase</fullName>
    </submittedName>
</protein>
<feature type="transmembrane region" description="Helical" evidence="1">
    <location>
        <begin position="123"/>
        <end position="148"/>
    </location>
</feature>
<feature type="transmembrane region" description="Helical" evidence="1">
    <location>
        <begin position="63"/>
        <end position="79"/>
    </location>
</feature>
<feature type="transmembrane region" description="Helical" evidence="1">
    <location>
        <begin position="39"/>
        <end position="57"/>
    </location>
</feature>
<dbReference type="OrthoDB" id="1656061at2"/>
<dbReference type="RefSeq" id="WP_146621658.1">
    <property type="nucleotide sequence ID" value="NZ_BJCC01000009.1"/>
</dbReference>
<dbReference type="AlphaFoldDB" id="A0A4P5P6Y5"/>
<proteinExistence type="predicted"/>
<sequence length="448" mass="51735">MKSLFGLILLDNFPLWFIFCGYFFNFFTALKMKVPVWKTCLFGLLFFIVDLGVYVVAGLKAEKLSFILVVLLVVSPLIWRATTDSFIKIASVCLVLTGLHLSFTISSDVLFPFICKALFGEQVISVLLTRIIAYITQLLMCVFLNLCLRTTLAHRIIDHLFQTKNVSRITFINTLLMTAVVMSYFYFYYEWAFGGVQIRQFLLGIYLFFGLSFGLIIGISSYIRLYQDKLKFAESMLEQQQAYNRVLEEVQQDIRHFQHDYKNILSSFYLQLKEGKLKEAQELLEAKFLSFDKNVSFTIKQLNFLNNIKSLEVKSLLMTKMLQMEQKKIKLDIEVVDEIAALPLDSEDLVRCLGILLDNAMEEEVLAEEKSVHFLAYQESETVTIIVMNHLGRTRDFSQITQEGYSTKGNARGLGLNSYQKILSKYPNVFTKTVISEEQFQQVLKIQM</sequence>
<dbReference type="GO" id="GO:0042802">
    <property type="term" value="F:identical protein binding"/>
    <property type="evidence" value="ECO:0007669"/>
    <property type="project" value="TreeGrafter"/>
</dbReference>
<dbReference type="InterPro" id="IPR036890">
    <property type="entry name" value="HATPase_C_sf"/>
</dbReference>
<keyword evidence="3" id="KW-0418">Kinase</keyword>
<dbReference type="Proteomes" id="UP000290567">
    <property type="component" value="Unassembled WGS sequence"/>
</dbReference>
<evidence type="ECO:0000313" key="4">
    <source>
        <dbReference type="Proteomes" id="UP000290567"/>
    </source>
</evidence>
<feature type="transmembrane region" description="Helical" evidence="1">
    <location>
        <begin position="6"/>
        <end position="27"/>
    </location>
</feature>
<gene>
    <name evidence="3" type="ORF">NRIC_10770</name>
</gene>
<evidence type="ECO:0000259" key="2">
    <source>
        <dbReference type="Pfam" id="PF14501"/>
    </source>
</evidence>
<dbReference type="Pfam" id="PF14501">
    <property type="entry name" value="HATPase_c_5"/>
    <property type="match status" value="1"/>
</dbReference>
<keyword evidence="3" id="KW-0808">Transferase</keyword>
<keyword evidence="1" id="KW-0812">Transmembrane</keyword>
<feature type="transmembrane region" description="Helical" evidence="1">
    <location>
        <begin position="86"/>
        <end position="103"/>
    </location>
</feature>
<comment type="caution">
    <text evidence="3">The sequence shown here is derived from an EMBL/GenBank/DDBJ whole genome shotgun (WGS) entry which is preliminary data.</text>
</comment>
<dbReference type="PANTHER" id="PTHR40448:SF1">
    <property type="entry name" value="TWO-COMPONENT SENSOR HISTIDINE KINASE"/>
    <property type="match status" value="1"/>
</dbReference>
<dbReference type="Gene3D" id="3.30.565.10">
    <property type="entry name" value="Histidine kinase-like ATPase, C-terminal domain"/>
    <property type="match status" value="1"/>
</dbReference>
<dbReference type="InterPro" id="IPR032834">
    <property type="entry name" value="NatK-like_C"/>
</dbReference>
<accession>A0A4P5P6Y5</accession>
<organism evidence="3 4">
    <name type="scientific">Enterococcus florum</name>
    <dbReference type="NCBI Taxonomy" id="2480627"/>
    <lineage>
        <taxon>Bacteria</taxon>
        <taxon>Bacillati</taxon>
        <taxon>Bacillota</taxon>
        <taxon>Bacilli</taxon>
        <taxon>Lactobacillales</taxon>
        <taxon>Enterococcaceae</taxon>
        <taxon>Enterococcus</taxon>
    </lineage>
</organism>
<evidence type="ECO:0000256" key="1">
    <source>
        <dbReference type="SAM" id="Phobius"/>
    </source>
</evidence>
<name>A0A4P5P6Y5_9ENTE</name>
<dbReference type="EMBL" id="BJCC01000009">
    <property type="protein sequence ID" value="GCF93186.1"/>
    <property type="molecule type" value="Genomic_DNA"/>
</dbReference>